<dbReference type="InterPro" id="IPR030923">
    <property type="entry name" value="LptG"/>
</dbReference>
<reference evidence="10" key="1">
    <citation type="submission" date="2021-12" db="EMBL/GenBank/DDBJ databases">
        <authorList>
            <person name="Rodrigo-Torres L."/>
            <person name="Arahal R. D."/>
            <person name="Lucena T."/>
        </authorList>
    </citation>
    <scope>NUCLEOTIDE SEQUENCE</scope>
    <source>
        <strain evidence="10">CECT 8267</strain>
    </source>
</reference>
<dbReference type="InterPro" id="IPR005495">
    <property type="entry name" value="LptG/LptF_permease"/>
</dbReference>
<feature type="transmembrane region" description="Helical" evidence="9">
    <location>
        <begin position="7"/>
        <end position="33"/>
    </location>
</feature>
<dbReference type="NCBIfam" id="TIGR04408">
    <property type="entry name" value="LptG_lptG"/>
    <property type="match status" value="1"/>
</dbReference>
<sequence length="353" mass="39485">MRHLQSYVGLTVFSAIVMVLLVILGLDALSAVIDNLQDMKGDFGFSEVLFYVLLTLPRKLTEYLPFAALVGCLAGLGSMANNSELVVMRAAGLSTGRLVWLVMRPTFVLIFAGMLITEYVAPPAEQYAETRKTIKQHGNQTFNLERGLWNRDGNEFMHFNVVQSGGVINGLKVFSFDQNRKLEQVMTARRATYQEEGFWVVEKARIDSVTDAKISRQKFPSYRWNSGLTPRMLEIVAINPDQLSITALWRAAQYRLEQGLDANSFMLEFWRKILTPLGTASLVLIGISFIFGPLREVTMGYRIFTGVIVGIVFRTTQDLLGPASLVFNFQPIYSVIVPIGICLAVGIVLLRRA</sequence>
<evidence type="ECO:0000256" key="5">
    <source>
        <dbReference type="ARBA" id="ARBA00022692"/>
    </source>
</evidence>
<protein>
    <submittedName>
        <fullName evidence="10">Lipopolysaccharide export system permease protein LptG</fullName>
    </submittedName>
</protein>
<keyword evidence="4" id="KW-1003">Cell membrane</keyword>
<keyword evidence="6 9" id="KW-1133">Transmembrane helix</keyword>
<evidence type="ECO:0000256" key="1">
    <source>
        <dbReference type="ARBA" id="ARBA00002265"/>
    </source>
</evidence>
<evidence type="ECO:0000256" key="2">
    <source>
        <dbReference type="ARBA" id="ARBA00004651"/>
    </source>
</evidence>
<feature type="transmembrane region" description="Helical" evidence="9">
    <location>
        <begin position="100"/>
        <end position="121"/>
    </location>
</feature>
<comment type="subcellular location">
    <subcellularLocation>
        <location evidence="2">Cell membrane</location>
        <topology evidence="2">Multi-pass membrane protein</topology>
    </subcellularLocation>
</comment>
<organism evidence="10 11">
    <name type="scientific">Sinobacterium norvegicum</name>
    <dbReference type="NCBI Taxonomy" id="1641715"/>
    <lineage>
        <taxon>Bacteria</taxon>
        <taxon>Pseudomonadati</taxon>
        <taxon>Pseudomonadota</taxon>
        <taxon>Gammaproteobacteria</taxon>
        <taxon>Cellvibrionales</taxon>
        <taxon>Spongiibacteraceae</taxon>
        <taxon>Sinobacterium</taxon>
    </lineage>
</organism>
<evidence type="ECO:0000256" key="3">
    <source>
        <dbReference type="ARBA" id="ARBA00007725"/>
    </source>
</evidence>
<gene>
    <name evidence="10" type="primary">lptG</name>
    <name evidence="10" type="ORF">SIN8267_00912</name>
</gene>
<keyword evidence="5 9" id="KW-0812">Transmembrane</keyword>
<evidence type="ECO:0000256" key="8">
    <source>
        <dbReference type="ARBA" id="ARBA00026081"/>
    </source>
</evidence>
<evidence type="ECO:0000256" key="9">
    <source>
        <dbReference type="SAM" id="Phobius"/>
    </source>
</evidence>
<feature type="transmembrane region" description="Helical" evidence="9">
    <location>
        <begin position="273"/>
        <end position="292"/>
    </location>
</feature>
<evidence type="ECO:0000256" key="6">
    <source>
        <dbReference type="ARBA" id="ARBA00022989"/>
    </source>
</evidence>
<name>A0ABM9AC84_9GAMM</name>
<comment type="similarity">
    <text evidence="3">Belongs to the LptF/LptG family.</text>
</comment>
<evidence type="ECO:0000313" key="11">
    <source>
        <dbReference type="Proteomes" id="UP000838100"/>
    </source>
</evidence>
<comment type="caution">
    <text evidence="10">The sequence shown here is derived from an EMBL/GenBank/DDBJ whole genome shotgun (WGS) entry which is preliminary data.</text>
</comment>
<evidence type="ECO:0000256" key="7">
    <source>
        <dbReference type="ARBA" id="ARBA00023136"/>
    </source>
</evidence>
<keyword evidence="7 9" id="KW-0472">Membrane</keyword>
<dbReference type="PANTHER" id="PTHR33529:SF2">
    <property type="entry name" value="LIPOPOLYSACCHARIDE EXPORT SYSTEM PERMEASE PROTEIN LPTG"/>
    <property type="match status" value="1"/>
</dbReference>
<evidence type="ECO:0000313" key="10">
    <source>
        <dbReference type="EMBL" id="CAH0990812.1"/>
    </source>
</evidence>
<dbReference type="Pfam" id="PF03739">
    <property type="entry name" value="LptF_LptG"/>
    <property type="match status" value="1"/>
</dbReference>
<feature type="transmembrane region" description="Helical" evidence="9">
    <location>
        <begin position="63"/>
        <end position="80"/>
    </location>
</feature>
<feature type="transmembrane region" description="Helical" evidence="9">
    <location>
        <begin position="332"/>
        <end position="350"/>
    </location>
</feature>
<comment type="subunit">
    <text evidence="8">Component of the lipopolysaccharide transport and assembly complex. The LptBFG transporter is composed of two ATP-binding proteins (LptB) and two transmembrane proteins (LptF and LptG).</text>
</comment>
<accession>A0ABM9AC84</accession>
<evidence type="ECO:0000256" key="4">
    <source>
        <dbReference type="ARBA" id="ARBA00022475"/>
    </source>
</evidence>
<comment type="function">
    <text evidence="1">Part of the ABC transporter complex LptBFG involved in the translocation of lipopolysaccharide (LPS) from the inner membrane to the outer membrane.</text>
</comment>
<dbReference type="Proteomes" id="UP000838100">
    <property type="component" value="Unassembled WGS sequence"/>
</dbReference>
<dbReference type="PANTHER" id="PTHR33529">
    <property type="entry name" value="SLR0882 PROTEIN-RELATED"/>
    <property type="match status" value="1"/>
</dbReference>
<dbReference type="RefSeq" id="WP_237443483.1">
    <property type="nucleotide sequence ID" value="NZ_CAKLPX010000001.1"/>
</dbReference>
<dbReference type="EMBL" id="CAKLPX010000001">
    <property type="protein sequence ID" value="CAH0990812.1"/>
    <property type="molecule type" value="Genomic_DNA"/>
</dbReference>
<keyword evidence="11" id="KW-1185">Reference proteome</keyword>
<proteinExistence type="inferred from homology"/>